<gene>
    <name evidence="3" type="primary">LOC130461806</name>
</gene>
<dbReference type="Pfam" id="PF00078">
    <property type="entry name" value="RVT_1"/>
    <property type="match status" value="1"/>
</dbReference>
<evidence type="ECO:0000313" key="3">
    <source>
        <dbReference type="RefSeq" id="XP_056686005.1"/>
    </source>
</evidence>
<keyword evidence="2" id="KW-1185">Reference proteome</keyword>
<dbReference type="RefSeq" id="XP_056686005.1">
    <property type="nucleotide sequence ID" value="XM_056830027.1"/>
</dbReference>
<reference evidence="2" key="1">
    <citation type="journal article" date="2021" name="Nat. Commun.">
        <title>Genomic analyses provide insights into spinach domestication and the genetic basis of agronomic traits.</title>
        <authorList>
            <person name="Cai X."/>
            <person name="Sun X."/>
            <person name="Xu C."/>
            <person name="Sun H."/>
            <person name="Wang X."/>
            <person name="Ge C."/>
            <person name="Zhang Z."/>
            <person name="Wang Q."/>
            <person name="Fei Z."/>
            <person name="Jiao C."/>
            <person name="Wang Q."/>
        </authorList>
    </citation>
    <scope>NUCLEOTIDE SEQUENCE [LARGE SCALE GENOMIC DNA]</scope>
    <source>
        <strain evidence="2">cv. Varoflay</strain>
    </source>
</reference>
<protein>
    <recommendedName>
        <fullName evidence="1">Reverse transcriptase domain-containing protein</fullName>
    </recommendedName>
</protein>
<sequence>MLWTVLNLVSFPRGISDNILLAIELIKGYNRKNLSPWCMIKVDLKKAYDSIEWSFLRSMLFAFGFPPLFISWIMECVSTVSYSILINGSSCPPFSAKRSLIQGDPLSPFLFALLLLFCGADPISVNLMYSTFLKFSRSSVLEANRRIYIRGVSDEVNTSIKHVLRLDEGTLPLKYLGVPLASKPLTFSQCKPLIEKMVARVRSWSARMLCYAGKMQLVKIDKLWIHGCIPTILKANTSGLCLFLVAFLGYSKKFLNAEVASRATKCSYSTGINWGQLLQTLKVNRVSLPSDQQVLAAAKAC</sequence>
<dbReference type="Proteomes" id="UP000813463">
    <property type="component" value="Chromosome 5"/>
</dbReference>
<dbReference type="PANTHER" id="PTHR33116:SF84">
    <property type="entry name" value="RNA-DIRECTED DNA POLYMERASE"/>
    <property type="match status" value="1"/>
</dbReference>
<feature type="domain" description="Reverse transcriptase" evidence="1">
    <location>
        <begin position="17"/>
        <end position="115"/>
    </location>
</feature>
<evidence type="ECO:0000313" key="2">
    <source>
        <dbReference type="Proteomes" id="UP000813463"/>
    </source>
</evidence>
<dbReference type="GeneID" id="130461806"/>
<accession>A0ABM3QRN5</accession>
<organism evidence="2 3">
    <name type="scientific">Spinacia oleracea</name>
    <name type="common">Spinach</name>
    <dbReference type="NCBI Taxonomy" id="3562"/>
    <lineage>
        <taxon>Eukaryota</taxon>
        <taxon>Viridiplantae</taxon>
        <taxon>Streptophyta</taxon>
        <taxon>Embryophyta</taxon>
        <taxon>Tracheophyta</taxon>
        <taxon>Spermatophyta</taxon>
        <taxon>Magnoliopsida</taxon>
        <taxon>eudicotyledons</taxon>
        <taxon>Gunneridae</taxon>
        <taxon>Pentapetalae</taxon>
        <taxon>Caryophyllales</taxon>
        <taxon>Chenopodiaceae</taxon>
        <taxon>Chenopodioideae</taxon>
        <taxon>Anserineae</taxon>
        <taxon>Spinacia</taxon>
    </lineage>
</organism>
<dbReference type="PANTHER" id="PTHR33116">
    <property type="entry name" value="REVERSE TRANSCRIPTASE ZINC-BINDING DOMAIN-CONTAINING PROTEIN-RELATED-RELATED"/>
    <property type="match status" value="1"/>
</dbReference>
<proteinExistence type="predicted"/>
<reference evidence="3" key="2">
    <citation type="submission" date="2025-08" db="UniProtKB">
        <authorList>
            <consortium name="RefSeq"/>
        </authorList>
    </citation>
    <scope>IDENTIFICATION</scope>
    <source>
        <tissue evidence="3">Leaf</tissue>
    </source>
</reference>
<dbReference type="InterPro" id="IPR000477">
    <property type="entry name" value="RT_dom"/>
</dbReference>
<evidence type="ECO:0000259" key="1">
    <source>
        <dbReference type="Pfam" id="PF00078"/>
    </source>
</evidence>
<name>A0ABM3QRN5_SPIOL</name>